<evidence type="ECO:0000256" key="4">
    <source>
        <dbReference type="SAM" id="MobiDB-lite"/>
    </source>
</evidence>
<feature type="compositionally biased region" description="Low complexity" evidence="4">
    <location>
        <begin position="624"/>
        <end position="640"/>
    </location>
</feature>
<accession>A0AAJ7T3G8</accession>
<feature type="region of interest" description="Disordered" evidence="4">
    <location>
        <begin position="533"/>
        <end position="600"/>
    </location>
</feature>
<keyword evidence="3" id="KW-0788">Thiol protease</keyword>
<evidence type="ECO:0000313" key="7">
    <source>
        <dbReference type="RefSeq" id="XP_032810520.1"/>
    </source>
</evidence>
<dbReference type="GO" id="GO:0071108">
    <property type="term" value="P:protein K48-linked deubiquitination"/>
    <property type="evidence" value="ECO:0007669"/>
    <property type="project" value="TreeGrafter"/>
</dbReference>
<keyword evidence="1" id="KW-0645">Protease</keyword>
<dbReference type="PROSITE" id="PS50802">
    <property type="entry name" value="OTU"/>
    <property type="match status" value="1"/>
</dbReference>
<gene>
    <name evidence="7" type="primary">LOC116942567</name>
</gene>
<dbReference type="PANTHER" id="PTHR14843:SF2">
    <property type="entry name" value="DEUBIQUITINATING PROTEIN VCPIP1"/>
    <property type="match status" value="1"/>
</dbReference>
<keyword evidence="3" id="KW-0378">Hydrolase</keyword>
<keyword evidence="6" id="KW-1185">Reference proteome</keyword>
<dbReference type="AlphaFoldDB" id="A0AAJ7T3G8"/>
<feature type="domain" description="OTU" evidence="5">
    <location>
        <begin position="108"/>
        <end position="262"/>
    </location>
</feature>
<dbReference type="Pfam" id="PF19437">
    <property type="entry name" value="VCIP135_N"/>
    <property type="match status" value="1"/>
</dbReference>
<protein>
    <submittedName>
        <fullName evidence="7">Deubiquitinating protein VCIP135-like</fullName>
    </submittedName>
</protein>
<feature type="compositionally biased region" description="Polar residues" evidence="4">
    <location>
        <begin position="590"/>
        <end position="600"/>
    </location>
</feature>
<evidence type="ECO:0000313" key="6">
    <source>
        <dbReference type="Proteomes" id="UP001318040"/>
    </source>
</evidence>
<dbReference type="Pfam" id="PF02338">
    <property type="entry name" value="OTU"/>
    <property type="match status" value="1"/>
</dbReference>
<feature type="region of interest" description="Disordered" evidence="4">
    <location>
        <begin position="749"/>
        <end position="789"/>
    </location>
</feature>
<dbReference type="InterPro" id="IPR003323">
    <property type="entry name" value="OTU_dom"/>
</dbReference>
<dbReference type="InterPro" id="IPR039087">
    <property type="entry name" value="VCPIP1"/>
</dbReference>
<feature type="compositionally biased region" description="Basic and acidic residues" evidence="4">
    <location>
        <begin position="780"/>
        <end position="789"/>
    </location>
</feature>
<evidence type="ECO:0000256" key="1">
    <source>
        <dbReference type="ARBA" id="ARBA00022670"/>
    </source>
</evidence>
<organism evidence="6 7">
    <name type="scientific">Petromyzon marinus</name>
    <name type="common">Sea lamprey</name>
    <dbReference type="NCBI Taxonomy" id="7757"/>
    <lineage>
        <taxon>Eukaryota</taxon>
        <taxon>Metazoa</taxon>
        <taxon>Chordata</taxon>
        <taxon>Craniata</taxon>
        <taxon>Vertebrata</taxon>
        <taxon>Cyclostomata</taxon>
        <taxon>Hyperoartia</taxon>
        <taxon>Petromyzontiformes</taxon>
        <taxon>Petromyzontidae</taxon>
        <taxon>Petromyzon</taxon>
    </lineage>
</organism>
<evidence type="ECO:0000256" key="3">
    <source>
        <dbReference type="ARBA" id="ARBA00022807"/>
    </source>
</evidence>
<sequence>MAGTGSCGVKGSVTVAASKLHTSSLLCKLLSPLLTTHGMDRRTGKALPLTQLLGREAFDCSSLADRAFQVRPELLRCPGYGIDRTGSTDYLCATLDKVQQANSGDSRLVPLHVDGDGHCLVHAISRALVGRELFWHALRTALRAHLAEERDTYRALLADFLVDDEWDEIVRESEPDYRPLRGTLHGLRNVHLLGLSSVLRRPIILLDSDGGMASSGDYAGTFLPGLVPSEQRRRPSDGKLHRPLCVAWANLEHIHFVPLVGVRGLVPPVLPKEMLPTVWGFTDKALEDYIDFSEGDCCVIGGDRMLTDSYVERLISSMQEMFTEVHGIPPSFVVDCQESLNMGSWKTDGEMIATLKVYLSKGQLYRCIDCTGVFVVGNETTDGDRAAGVQDEEQQPCAVGAGAPSGARAPSPCRSCCSERVRMIREDGSTQYENTDRTSTPSGTCKCGFKHYWDGQEYDGLPQLLGVSFSLHGKRIEDTVVVFKDQSDPGLNTNAQKMAQYLQLKHFPGAEVSGELETLAAVILYKQQQLLATERGDRSVEAGDRETRADDAAENAKPNGAPLSKDRAEGTDALGSAEEPAGKEQARQPGWQSTSQGGTVSNAAAAAADAAAAASGSQCLMQNQAPNAAPHAARNSSPASEHVGVKRGSARTDEPQGVVVRLQADCMQELILLNTMANVLGDSLWSFVKKLPYTFCDNGVFCRKASDDLELADGVHCSFPCLPGRVFVYNKSRQRLDICLLERGHRPVGPELDDREGPGSPEALAGSLRSADLRAAGRGGETRARSEPCFHDVLRQEAKV</sequence>
<keyword evidence="2" id="KW-0833">Ubl conjugation pathway</keyword>
<dbReference type="GO" id="GO:0090168">
    <property type="term" value="P:Golgi reassembly"/>
    <property type="evidence" value="ECO:0007669"/>
    <property type="project" value="TreeGrafter"/>
</dbReference>
<dbReference type="GO" id="GO:0035871">
    <property type="term" value="P:protein K11-linked deubiquitination"/>
    <property type="evidence" value="ECO:0007669"/>
    <property type="project" value="TreeGrafter"/>
</dbReference>
<dbReference type="GO" id="GO:0016567">
    <property type="term" value="P:protein ubiquitination"/>
    <property type="evidence" value="ECO:0007669"/>
    <property type="project" value="InterPro"/>
</dbReference>
<reference evidence="7" key="1">
    <citation type="submission" date="2025-08" db="UniProtKB">
        <authorList>
            <consortium name="RefSeq"/>
        </authorList>
    </citation>
    <scope>IDENTIFICATION</scope>
    <source>
        <tissue evidence="7">Sperm</tissue>
    </source>
</reference>
<dbReference type="PANTHER" id="PTHR14843">
    <property type="entry name" value="DEUBIQUITINATING PROTEIN VCIP135"/>
    <property type="match status" value="1"/>
</dbReference>
<dbReference type="GO" id="GO:0004843">
    <property type="term" value="F:cysteine-type deubiquitinase activity"/>
    <property type="evidence" value="ECO:0007669"/>
    <property type="project" value="InterPro"/>
</dbReference>
<dbReference type="GO" id="GO:0016320">
    <property type="term" value="P:endoplasmic reticulum membrane fusion"/>
    <property type="evidence" value="ECO:0007669"/>
    <property type="project" value="TreeGrafter"/>
</dbReference>
<dbReference type="RefSeq" id="XP_032810520.1">
    <property type="nucleotide sequence ID" value="XM_032954629.1"/>
</dbReference>
<name>A0AAJ7T3G8_PETMA</name>
<dbReference type="KEGG" id="pmrn:116942567"/>
<dbReference type="GO" id="GO:0006508">
    <property type="term" value="P:proteolysis"/>
    <property type="evidence" value="ECO:0007669"/>
    <property type="project" value="UniProtKB-KW"/>
</dbReference>
<dbReference type="InterPro" id="IPR045827">
    <property type="entry name" value="VCPIP1_N"/>
</dbReference>
<evidence type="ECO:0000259" key="5">
    <source>
        <dbReference type="PROSITE" id="PS50802"/>
    </source>
</evidence>
<proteinExistence type="predicted"/>
<feature type="compositionally biased region" description="Basic and acidic residues" evidence="4">
    <location>
        <begin position="534"/>
        <end position="551"/>
    </location>
</feature>
<dbReference type="Proteomes" id="UP001318040">
    <property type="component" value="Chromosome 15"/>
</dbReference>
<feature type="region of interest" description="Disordered" evidence="4">
    <location>
        <begin position="624"/>
        <end position="654"/>
    </location>
</feature>
<evidence type="ECO:0000256" key="2">
    <source>
        <dbReference type="ARBA" id="ARBA00022786"/>
    </source>
</evidence>
<dbReference type="Gene3D" id="3.90.70.80">
    <property type="match status" value="1"/>
</dbReference>